<dbReference type="KEGG" id="dci:103524257"/>
<dbReference type="InterPro" id="IPR001135">
    <property type="entry name" value="NADH_Q_OxRdtase_suD"/>
</dbReference>
<dbReference type="GO" id="GO:0005739">
    <property type="term" value="C:mitochondrion"/>
    <property type="evidence" value="ECO:0007669"/>
    <property type="project" value="GOC"/>
</dbReference>
<dbReference type="Proteomes" id="UP000079169">
    <property type="component" value="Unplaced"/>
</dbReference>
<reference evidence="6" key="1">
    <citation type="submission" date="2025-08" db="UniProtKB">
        <authorList>
            <consortium name="RefSeq"/>
        </authorList>
    </citation>
    <scope>IDENTIFICATION</scope>
</reference>
<dbReference type="NCBIfam" id="NF004739">
    <property type="entry name" value="PRK06075.1"/>
    <property type="match status" value="1"/>
</dbReference>
<accession>A0A3Q0JLB4</accession>
<evidence type="ECO:0000259" key="4">
    <source>
        <dbReference type="Pfam" id="PF00346"/>
    </source>
</evidence>
<name>A0A3Q0JLB4_DIACI</name>
<dbReference type="GO" id="GO:0048038">
    <property type="term" value="F:quinone binding"/>
    <property type="evidence" value="ECO:0007669"/>
    <property type="project" value="InterPro"/>
</dbReference>
<evidence type="ECO:0000256" key="2">
    <source>
        <dbReference type="ARBA" id="ARBA00030505"/>
    </source>
</evidence>
<proteinExistence type="inferred from homology"/>
<organism evidence="5 6">
    <name type="scientific">Diaphorina citri</name>
    <name type="common">Asian citrus psyllid</name>
    <dbReference type="NCBI Taxonomy" id="121845"/>
    <lineage>
        <taxon>Eukaryota</taxon>
        <taxon>Metazoa</taxon>
        <taxon>Ecdysozoa</taxon>
        <taxon>Arthropoda</taxon>
        <taxon>Hexapoda</taxon>
        <taxon>Insecta</taxon>
        <taxon>Pterygota</taxon>
        <taxon>Neoptera</taxon>
        <taxon>Paraneoptera</taxon>
        <taxon>Hemiptera</taxon>
        <taxon>Sternorrhyncha</taxon>
        <taxon>Psylloidea</taxon>
        <taxon>Psyllidae</taxon>
        <taxon>Diaphorininae</taxon>
        <taxon>Diaphorina</taxon>
    </lineage>
</organism>
<dbReference type="Gene3D" id="1.10.645.10">
    <property type="entry name" value="Cytochrome-c3 Hydrogenase, chain B"/>
    <property type="match status" value="2"/>
</dbReference>
<dbReference type="CTD" id="43798"/>
<evidence type="ECO:0000256" key="1">
    <source>
        <dbReference type="ARBA" id="ARBA00005769"/>
    </source>
</evidence>
<dbReference type="Pfam" id="PF00346">
    <property type="entry name" value="Complex1_49kDa"/>
    <property type="match status" value="1"/>
</dbReference>
<dbReference type="AlphaFoldDB" id="A0A3Q0JLB4"/>
<dbReference type="PaxDb" id="121845-A0A3Q0JLB4"/>
<evidence type="ECO:0000313" key="5">
    <source>
        <dbReference type="Proteomes" id="UP000079169"/>
    </source>
</evidence>
<protein>
    <recommendedName>
        <fullName evidence="2">Complex I-49kD</fullName>
    </recommendedName>
    <alternativeName>
        <fullName evidence="3">NADH-ubiquinone oxidoreductase 49 kDa subunit</fullName>
    </alternativeName>
</protein>
<keyword evidence="5" id="KW-1185">Reference proteome</keyword>
<dbReference type="RefSeq" id="XP_026689151.1">
    <property type="nucleotide sequence ID" value="XM_026833350.1"/>
</dbReference>
<dbReference type="SUPFAM" id="SSF56762">
    <property type="entry name" value="HydB/Nqo4-like"/>
    <property type="match status" value="1"/>
</dbReference>
<dbReference type="STRING" id="121845.A0A3Q0JLB4"/>
<sequence length="419" mass="47285">MAALFSAALRRNSSLLNGTKVVVSGQAKFSVSQKRDGGRWYPDSKYFDEMKYVVLYPDKEETKWKIINWNDNLVPVEKQIRNMVINFGPQHPAAHGVLRLVLELDGEGGRPNQPIRFFFLRLVLFISVLFAEITRILNHIMAVGTHALDVGAMTPFFWLFEEREKMMEFYERASGARMHAAYVRPGGVALDIPIGLLDDIYHFISTFSARLDEVEDMLTENRLWIQRTKDVGIVSAEDALNYGFSGVMLRGSGIKWDLRKVQPYDGYENFEFDIPIGTHGDCYDRYVIGMKEMRQSLRIVEQAINKMPGGEVRTDDMKISTPSRSEMKTSMEALIHHFKLFTQGYPVPPGATYTAVEAPKGEFGVYLVSDGTSKPYRCKIKAPGFAHLAALEKIGKGSFLADIVAIIGTLDVVFGEIDR</sequence>
<dbReference type="InterPro" id="IPR029014">
    <property type="entry name" value="NiFe-Hase_large"/>
</dbReference>
<gene>
    <name evidence="6" type="primary">LOC103524257</name>
</gene>
<evidence type="ECO:0000256" key="3">
    <source>
        <dbReference type="ARBA" id="ARBA00031562"/>
    </source>
</evidence>
<dbReference type="GO" id="GO:0006120">
    <property type="term" value="P:mitochondrial electron transport, NADH to ubiquinone"/>
    <property type="evidence" value="ECO:0007669"/>
    <property type="project" value="TreeGrafter"/>
</dbReference>
<dbReference type="GO" id="GO:0051287">
    <property type="term" value="F:NAD binding"/>
    <property type="evidence" value="ECO:0007669"/>
    <property type="project" value="InterPro"/>
</dbReference>
<feature type="domain" description="NADH-quinone oxidoreductase subunit D" evidence="4">
    <location>
        <begin position="149"/>
        <end position="419"/>
    </location>
</feature>
<dbReference type="GO" id="GO:0016651">
    <property type="term" value="F:oxidoreductase activity, acting on NAD(P)H"/>
    <property type="evidence" value="ECO:0007669"/>
    <property type="project" value="InterPro"/>
</dbReference>
<dbReference type="PANTHER" id="PTHR11993">
    <property type="entry name" value="NADH-UBIQUINONE OXIDOREDUCTASE 49 KDA SUBUNIT"/>
    <property type="match status" value="1"/>
</dbReference>
<evidence type="ECO:0000313" key="6">
    <source>
        <dbReference type="RefSeq" id="XP_026689151.1"/>
    </source>
</evidence>
<comment type="similarity">
    <text evidence="1">Belongs to the complex I 49 kDa subunit family.</text>
</comment>
<dbReference type="PANTHER" id="PTHR11993:SF10">
    <property type="entry name" value="NADH DEHYDROGENASE [UBIQUINONE] IRON-SULFUR PROTEIN 2, MITOCHONDRIAL"/>
    <property type="match status" value="1"/>
</dbReference>
<dbReference type="InterPro" id="IPR022885">
    <property type="entry name" value="NDH1_su_D/H"/>
</dbReference>
<dbReference type="GeneID" id="103524257"/>